<evidence type="ECO:0000256" key="3">
    <source>
        <dbReference type="ARBA" id="ARBA00022741"/>
    </source>
</evidence>
<gene>
    <name evidence="6" type="ordered locus">Rvan_3614</name>
</gene>
<dbReference type="InterPro" id="IPR003593">
    <property type="entry name" value="AAA+_ATPase"/>
</dbReference>
<evidence type="ECO:0000313" key="6">
    <source>
        <dbReference type="EMBL" id="ADP72784.1"/>
    </source>
</evidence>
<dbReference type="GO" id="GO:0005524">
    <property type="term" value="F:ATP binding"/>
    <property type="evidence" value="ECO:0007669"/>
    <property type="project" value="UniProtKB-KW"/>
</dbReference>
<dbReference type="SMART" id="SM00382">
    <property type="entry name" value="AAA"/>
    <property type="match status" value="1"/>
</dbReference>
<evidence type="ECO:0000313" key="7">
    <source>
        <dbReference type="Proteomes" id="UP000001399"/>
    </source>
</evidence>
<organism evidence="6 7">
    <name type="scientific">Rhodomicrobium vannielii (strain ATCC 17100 / DSM 162 / LMG 4299 / NCIMB 10020 / ATH 3.1.1)</name>
    <dbReference type="NCBI Taxonomy" id="648757"/>
    <lineage>
        <taxon>Bacteria</taxon>
        <taxon>Pseudomonadati</taxon>
        <taxon>Pseudomonadota</taxon>
        <taxon>Alphaproteobacteria</taxon>
        <taxon>Hyphomicrobiales</taxon>
        <taxon>Hyphomicrobiaceae</taxon>
        <taxon>Rhodomicrobium</taxon>
    </lineage>
</organism>
<dbReference type="SUPFAM" id="SSF52540">
    <property type="entry name" value="P-loop containing nucleoside triphosphate hydrolases"/>
    <property type="match status" value="1"/>
</dbReference>
<dbReference type="InterPro" id="IPR027417">
    <property type="entry name" value="P-loop_NTPase"/>
</dbReference>
<dbReference type="Gene3D" id="3.40.50.300">
    <property type="entry name" value="P-loop containing nucleotide triphosphate hydrolases"/>
    <property type="match status" value="1"/>
</dbReference>
<dbReference type="PROSITE" id="PS00211">
    <property type="entry name" value="ABC_TRANSPORTER_1"/>
    <property type="match status" value="1"/>
</dbReference>
<evidence type="ECO:0000259" key="5">
    <source>
        <dbReference type="PROSITE" id="PS50893"/>
    </source>
</evidence>
<dbReference type="GO" id="GO:0016887">
    <property type="term" value="F:ATP hydrolysis activity"/>
    <property type="evidence" value="ECO:0007669"/>
    <property type="project" value="InterPro"/>
</dbReference>
<sequence>MEKILISGVRKVFRIKAGGDAARGDEPGELTALDGVDLSVRAGEFVTLVGPSGSGKSVLLDIVGGLASASSGRVSIDGVEVHEPARNSAYVFQQYALFPWRSAIGNVEYPLEVRGVGKAERREKARQLLALFGLSGFAERYPNQLSGGMQQRVAIARALASDPEVLLMDEPFAALDAQTREILQGELLRIWEEIRTTVLFVTHGIDEAVFLADRVVVMTARPGVVKKIIDVELPRPRLDHIRSSAEFNACRREVWEALSDEVKKAQRDQEYVLETESAS</sequence>
<evidence type="ECO:0000256" key="4">
    <source>
        <dbReference type="ARBA" id="ARBA00022840"/>
    </source>
</evidence>
<keyword evidence="3" id="KW-0547">Nucleotide-binding</keyword>
<dbReference type="PANTHER" id="PTHR42788:SF13">
    <property type="entry name" value="ALIPHATIC SULFONATES IMPORT ATP-BINDING PROTEIN SSUB"/>
    <property type="match status" value="1"/>
</dbReference>
<protein>
    <submittedName>
        <fullName evidence="6">ABC transporter related protein</fullName>
    </submittedName>
</protein>
<dbReference type="HOGENOM" id="CLU_000604_1_22_5"/>
<name>E3I4W2_RHOVT</name>
<dbReference type="InterPro" id="IPR050166">
    <property type="entry name" value="ABC_transporter_ATP-bind"/>
</dbReference>
<dbReference type="Proteomes" id="UP000001399">
    <property type="component" value="Chromosome"/>
</dbReference>
<dbReference type="STRING" id="648757.Rvan_3614"/>
<dbReference type="InterPro" id="IPR017871">
    <property type="entry name" value="ABC_transporter-like_CS"/>
</dbReference>
<dbReference type="PANTHER" id="PTHR42788">
    <property type="entry name" value="TAURINE IMPORT ATP-BINDING PROTEIN-RELATED"/>
    <property type="match status" value="1"/>
</dbReference>
<dbReference type="AlphaFoldDB" id="E3I4W2"/>
<dbReference type="Pfam" id="PF00005">
    <property type="entry name" value="ABC_tran"/>
    <property type="match status" value="1"/>
</dbReference>
<keyword evidence="4" id="KW-0067">ATP-binding</keyword>
<keyword evidence="2" id="KW-0813">Transport</keyword>
<reference evidence="7" key="1">
    <citation type="journal article" date="2011" name="J. Bacteriol.">
        <title>Genome sequences of eight morphologically diverse alphaproteobacteria.</title>
        <authorList>
            <consortium name="US DOE Joint Genome Institute"/>
            <person name="Brown P.J."/>
            <person name="Kysela D.T."/>
            <person name="Buechlein A."/>
            <person name="Hemmerich C."/>
            <person name="Brun Y.V."/>
        </authorList>
    </citation>
    <scope>NUCLEOTIDE SEQUENCE [LARGE SCALE GENOMIC DNA]</scope>
    <source>
        <strain evidence="7">ATCC 17100 / ATH 3.1.1 / DSM 162 / LMG 4299</strain>
    </source>
</reference>
<dbReference type="eggNOG" id="COG1116">
    <property type="taxonomic scope" value="Bacteria"/>
</dbReference>
<evidence type="ECO:0000256" key="1">
    <source>
        <dbReference type="ARBA" id="ARBA00005417"/>
    </source>
</evidence>
<dbReference type="CDD" id="cd03293">
    <property type="entry name" value="ABC_NrtD_SsuB_transporters"/>
    <property type="match status" value="1"/>
</dbReference>
<keyword evidence="7" id="KW-1185">Reference proteome</keyword>
<accession>E3I4W2</accession>
<dbReference type="OrthoDB" id="9807242at2"/>
<proteinExistence type="inferred from homology"/>
<feature type="domain" description="ABC transporter" evidence="5">
    <location>
        <begin position="4"/>
        <end position="245"/>
    </location>
</feature>
<dbReference type="InterPro" id="IPR003439">
    <property type="entry name" value="ABC_transporter-like_ATP-bd"/>
</dbReference>
<evidence type="ECO:0000256" key="2">
    <source>
        <dbReference type="ARBA" id="ARBA00022448"/>
    </source>
</evidence>
<dbReference type="KEGG" id="rva:Rvan_3614"/>
<dbReference type="EMBL" id="CP002292">
    <property type="protein sequence ID" value="ADP72784.1"/>
    <property type="molecule type" value="Genomic_DNA"/>
</dbReference>
<dbReference type="PROSITE" id="PS50893">
    <property type="entry name" value="ABC_TRANSPORTER_2"/>
    <property type="match status" value="1"/>
</dbReference>
<comment type="similarity">
    <text evidence="1">Belongs to the ABC transporter superfamily.</text>
</comment>
<dbReference type="RefSeq" id="WP_013421139.1">
    <property type="nucleotide sequence ID" value="NC_014664.1"/>
</dbReference>